<feature type="domain" description="F-box" evidence="4">
    <location>
        <begin position="1"/>
        <end position="45"/>
    </location>
</feature>
<dbReference type="PANTHER" id="PTHR46550">
    <property type="entry name" value="F-BOX ONLY PROTEIN 3"/>
    <property type="match status" value="1"/>
</dbReference>
<comment type="pathway">
    <text evidence="1">Protein modification; protein ubiquitination.</text>
</comment>
<reference evidence="6" key="1">
    <citation type="submission" date="2025-08" db="UniProtKB">
        <authorList>
            <consortium name="RefSeq"/>
        </authorList>
    </citation>
    <scope>IDENTIFICATION</scope>
    <source>
        <tissue evidence="6">Spleen</tissue>
    </source>
</reference>
<keyword evidence="3" id="KW-0732">Signal</keyword>
<feature type="signal peptide" evidence="3">
    <location>
        <begin position="1"/>
        <end position="25"/>
    </location>
</feature>
<dbReference type="CDD" id="cd22137">
    <property type="entry name" value="F-box_FBXW12"/>
    <property type="match status" value="1"/>
</dbReference>
<evidence type="ECO:0000259" key="4">
    <source>
        <dbReference type="PROSITE" id="PS50181"/>
    </source>
</evidence>
<dbReference type="InterPro" id="IPR001810">
    <property type="entry name" value="F-box_dom"/>
</dbReference>
<evidence type="ECO:0000313" key="5">
    <source>
        <dbReference type="Proteomes" id="UP000504623"/>
    </source>
</evidence>
<dbReference type="OrthoDB" id="63265at2759"/>
<dbReference type="GO" id="GO:0005737">
    <property type="term" value="C:cytoplasm"/>
    <property type="evidence" value="ECO:0007669"/>
    <property type="project" value="TreeGrafter"/>
</dbReference>
<feature type="chain" id="PRO_5038607871" evidence="3">
    <location>
        <begin position="26"/>
        <end position="464"/>
    </location>
</feature>
<dbReference type="InterPro" id="IPR036047">
    <property type="entry name" value="F-box-like_dom_sf"/>
</dbReference>
<keyword evidence="5" id="KW-1185">Reference proteome</keyword>
<dbReference type="Gene3D" id="2.130.10.10">
    <property type="entry name" value="YVTN repeat-like/Quinoprotein amine dehydrogenase"/>
    <property type="match status" value="1"/>
</dbReference>
<dbReference type="PROSITE" id="PS50181">
    <property type="entry name" value="FBOX"/>
    <property type="match status" value="1"/>
</dbReference>
<dbReference type="RefSeq" id="XP_006873725.1">
    <property type="nucleotide sequence ID" value="XM_006873663.1"/>
</dbReference>
<organism evidence="5 6">
    <name type="scientific">Chrysochloris asiatica</name>
    <name type="common">Cape golden mole</name>
    <dbReference type="NCBI Taxonomy" id="185453"/>
    <lineage>
        <taxon>Eukaryota</taxon>
        <taxon>Metazoa</taxon>
        <taxon>Chordata</taxon>
        <taxon>Craniata</taxon>
        <taxon>Vertebrata</taxon>
        <taxon>Euteleostomi</taxon>
        <taxon>Mammalia</taxon>
        <taxon>Eutheria</taxon>
        <taxon>Afrotheria</taxon>
        <taxon>Chrysochloridae</taxon>
        <taxon>Chrysochlorinae</taxon>
        <taxon>Chrysochloris</taxon>
    </lineage>
</organism>
<dbReference type="SUPFAM" id="SSF50978">
    <property type="entry name" value="WD40 repeat-like"/>
    <property type="match status" value="1"/>
</dbReference>
<proteinExistence type="predicted"/>
<dbReference type="InterPro" id="IPR015943">
    <property type="entry name" value="WD40/YVTN_repeat-like_dom_sf"/>
</dbReference>
<dbReference type="GeneID" id="102814537"/>
<evidence type="ECO:0000256" key="3">
    <source>
        <dbReference type="SAM" id="SignalP"/>
    </source>
</evidence>
<evidence type="ECO:0000256" key="2">
    <source>
        <dbReference type="ARBA" id="ARBA00022786"/>
    </source>
</evidence>
<dbReference type="PANTHER" id="PTHR46550:SF2">
    <property type="entry name" value="EXPRESSED SEQUENCE C85627-RELATED"/>
    <property type="match status" value="1"/>
</dbReference>
<dbReference type="AlphaFoldDB" id="A0A9B0U571"/>
<dbReference type="InterPro" id="IPR036322">
    <property type="entry name" value="WD40_repeat_dom_sf"/>
</dbReference>
<dbReference type="InterPro" id="IPR052121">
    <property type="entry name" value="F-box_SCF_Substrate_Recog"/>
</dbReference>
<name>A0A9B0U571_CHRAS</name>
<dbReference type="SMART" id="SM00256">
    <property type="entry name" value="FBOX"/>
    <property type="match status" value="1"/>
</dbReference>
<dbReference type="Proteomes" id="UP000504623">
    <property type="component" value="Unplaced"/>
</dbReference>
<dbReference type="Gene3D" id="1.20.1280.50">
    <property type="match status" value="1"/>
</dbReference>
<gene>
    <name evidence="6" type="primary">LOC102814537</name>
</gene>
<keyword evidence="2" id="KW-0833">Ubl conjugation pathway</keyword>
<evidence type="ECO:0000256" key="1">
    <source>
        <dbReference type="ARBA" id="ARBA00004906"/>
    </source>
</evidence>
<dbReference type="SUPFAM" id="SSF81383">
    <property type="entry name" value="F-box domain"/>
    <property type="match status" value="1"/>
</dbReference>
<dbReference type="Pfam" id="PF12937">
    <property type="entry name" value="F-box-like"/>
    <property type="match status" value="1"/>
</dbReference>
<sequence>MELQLPDLVILRIFSFLDVLNLLQAAQVNRQWNRLSENNYLWRMLCLKRWTFCAFSDEQLGTRTWKQFFYRQVRQEPLMALAKPGDFTYKEVAGNIGIIKSIAYLSGSGLSVDGLERSVICGISSKHKFYAWDVQKGTMIWESPVQSSYIKLMTTLPQKHLAFTVDMEGTIKVWNCSDGDALAAYTMSQRCYSMEAFLTKGGPFLMVGDREGGIYTFTVPDLTCISSVNKLRYPVELLVCSPNQKWIFACGYDEHVFPMVFLTECLLKPSKDDVPLSLCISSPWCWRACWALKKTNRIAMIFRRDSSRRIRFTTFDFTTECLVGQTVIQAHEIASFILPIHMDAPNHFGINDGNMIVFENGPKLFIFTINGLLLQEIRAHQLNICHLWVDPVHILTTSMDNSLHVFMWEKEGRYPYLRNCCQLEQVPGDQKPSCFPPKAICDNMSIVCVVTKCRNSSILVMYSL</sequence>
<evidence type="ECO:0000313" key="6">
    <source>
        <dbReference type="RefSeq" id="XP_006873725.1"/>
    </source>
</evidence>
<accession>A0A9B0U571</accession>
<protein>
    <submittedName>
        <fullName evidence="6">F-box/WD repeat-containing protein 12-like</fullName>
    </submittedName>
</protein>